<dbReference type="KEGG" id="crq:GCK72_014781"/>
<protein>
    <recommendedName>
        <fullName evidence="1">Sdz-33 F-box domain-containing protein</fullName>
    </recommendedName>
</protein>
<dbReference type="Pfam" id="PF07735">
    <property type="entry name" value="FBA_2"/>
    <property type="match status" value="1"/>
</dbReference>
<name>A0A6A5GV22_CAERE</name>
<dbReference type="PANTHER" id="PTHR21503">
    <property type="entry name" value="F-BOX-CONTAINING HYPOTHETICAL PROTEIN C.ELEGANS"/>
    <property type="match status" value="1"/>
</dbReference>
<dbReference type="GeneID" id="78775907"/>
<accession>A0A6A5GV22</accession>
<evidence type="ECO:0000313" key="3">
    <source>
        <dbReference type="Proteomes" id="UP000483820"/>
    </source>
</evidence>
<dbReference type="Proteomes" id="UP000483820">
    <property type="component" value="Chromosome IV"/>
</dbReference>
<evidence type="ECO:0000313" key="2">
    <source>
        <dbReference type="EMBL" id="KAF1758323.1"/>
    </source>
</evidence>
<dbReference type="CTD" id="78775907"/>
<dbReference type="PANTHER" id="PTHR21503:SF8">
    <property type="entry name" value="F-BOX ASSOCIATED DOMAIN-CONTAINING PROTEIN-RELATED"/>
    <property type="match status" value="1"/>
</dbReference>
<dbReference type="InterPro" id="IPR012885">
    <property type="entry name" value="F-box_Sdz-33"/>
</dbReference>
<organism evidence="2 3">
    <name type="scientific">Caenorhabditis remanei</name>
    <name type="common">Caenorhabditis vulgaris</name>
    <dbReference type="NCBI Taxonomy" id="31234"/>
    <lineage>
        <taxon>Eukaryota</taxon>
        <taxon>Metazoa</taxon>
        <taxon>Ecdysozoa</taxon>
        <taxon>Nematoda</taxon>
        <taxon>Chromadorea</taxon>
        <taxon>Rhabditida</taxon>
        <taxon>Rhabditina</taxon>
        <taxon>Rhabditomorpha</taxon>
        <taxon>Rhabditoidea</taxon>
        <taxon>Rhabditidae</taxon>
        <taxon>Peloderinae</taxon>
        <taxon>Caenorhabditis</taxon>
    </lineage>
</organism>
<dbReference type="AlphaFoldDB" id="A0A6A5GV22"/>
<reference evidence="2 3" key="1">
    <citation type="submission" date="2019-12" db="EMBL/GenBank/DDBJ databases">
        <title>Chromosome-level assembly of the Caenorhabditis remanei genome.</title>
        <authorList>
            <person name="Teterina A.A."/>
            <person name="Willis J.H."/>
            <person name="Phillips P.C."/>
        </authorList>
    </citation>
    <scope>NUCLEOTIDE SEQUENCE [LARGE SCALE GENOMIC DNA]</scope>
    <source>
        <strain evidence="2 3">PX506</strain>
        <tissue evidence="2">Whole organism</tissue>
    </source>
</reference>
<gene>
    <name evidence="2" type="ORF">GCK72_014781</name>
</gene>
<dbReference type="EMBL" id="WUAV01000004">
    <property type="protein sequence ID" value="KAF1758323.1"/>
    <property type="molecule type" value="Genomic_DNA"/>
</dbReference>
<proteinExistence type="predicted"/>
<evidence type="ECO:0000259" key="1">
    <source>
        <dbReference type="Pfam" id="PF07735"/>
    </source>
</evidence>
<feature type="domain" description="Sdz-33 F-box" evidence="1">
    <location>
        <begin position="124"/>
        <end position="180"/>
    </location>
</feature>
<dbReference type="RefSeq" id="XP_053585229.1">
    <property type="nucleotide sequence ID" value="XM_053730457.1"/>
</dbReference>
<comment type="caution">
    <text evidence="2">The sequence shown here is derived from an EMBL/GenBank/DDBJ whole genome shotgun (WGS) entry which is preliminary data.</text>
</comment>
<sequence>MDIPFEQRNTIDWNDIDLVFDFIFEDRSIAQIISVMDRTYYVLNLEIRCLNINNSHCLGSVPQILKWLNFRQRSVEIVLLDYNRPNDDEFILILESLKITRTLQMEIHPSSHKIKPFDPKFEMDYLWMKGGRTNPWISLDNIMTFDCIHIDLGCFSFTSSDMNKYLKAWINGCNYRMEYLFLGLRLLDHEILIHGIEVEEIESSITRSYNK</sequence>